<feature type="transmembrane region" description="Helical" evidence="1">
    <location>
        <begin position="119"/>
        <end position="137"/>
    </location>
</feature>
<feature type="transmembrane region" description="Helical" evidence="1">
    <location>
        <begin position="86"/>
        <end position="107"/>
    </location>
</feature>
<dbReference type="RefSeq" id="WP_009539652.1">
    <property type="nucleotide sequence ID" value="NZ_ANHY01000005.1"/>
</dbReference>
<keyword evidence="1" id="KW-1133">Transmembrane helix</keyword>
<feature type="transmembrane region" description="Helical" evidence="1">
    <location>
        <begin position="279"/>
        <end position="300"/>
    </location>
</feature>
<dbReference type="EMBL" id="ANHY01000005">
    <property type="protein sequence ID" value="EKV31783.1"/>
    <property type="molecule type" value="Genomic_DNA"/>
</dbReference>
<feature type="transmembrane region" description="Helical" evidence="1">
    <location>
        <begin position="149"/>
        <end position="171"/>
    </location>
</feature>
<keyword evidence="3" id="KW-1185">Reference proteome</keyword>
<dbReference type="eggNOG" id="COG4531">
    <property type="taxonomic scope" value="Bacteria"/>
</dbReference>
<comment type="caution">
    <text evidence="2">The sequence shown here is derived from an EMBL/GenBank/DDBJ whole genome shotgun (WGS) entry which is preliminary data.</text>
</comment>
<gene>
    <name evidence="2" type="ORF">C882_3534</name>
</gene>
<dbReference type="OrthoDB" id="140980at2"/>
<sequence>MTAADAMLSLFSLTLFLFGLSAGAVLLLLIRAVTWRGWMGPVWPGLAWLARLAPLTGLLFAGSYVLAWPAYPWAEDPALGGYLSPLWTGVRLAVTVAVIALAGPLLAADRLERPGGVPLLIAVVLLVSMASVDWTLSLAPHMKSSTFGLLMLTGWAVQALALVTAAGALAWDRSSRAVWGAVLLVGVALWVYLEFMQYIVMWGANLPAQAEWWISRTTAPWRPFLWVVGLLHFLVPVLCLAHPGVRAKPVALLIASLSILAARAVETVLWTLPSVSADVFLAAAAVLAAVALCLVLVGGLKRREARHG</sequence>
<feature type="transmembrane region" description="Helical" evidence="1">
    <location>
        <begin position="250"/>
        <end position="273"/>
    </location>
</feature>
<feature type="transmembrane region" description="Helical" evidence="1">
    <location>
        <begin position="42"/>
        <end position="66"/>
    </location>
</feature>
<dbReference type="PANTHER" id="PTHR43044:SF1">
    <property type="entry name" value="QUINOL:CYTOCHROME C OXIDOREDUCTASE QUINONE-BINDING SUBUNIT 2"/>
    <property type="match status" value="1"/>
</dbReference>
<reference evidence="2 3" key="1">
    <citation type="journal article" date="2013" name="Genome Announc.">
        <title>Draft Genome Sequence of an Alphaproteobacterium, Caenispirillum salinarum AK4(T), Isolated from a Solar Saltern.</title>
        <authorList>
            <person name="Khatri I."/>
            <person name="Singh A."/>
            <person name="Korpole S."/>
            <person name="Pinnaka A.K."/>
            <person name="Subramanian S."/>
        </authorList>
    </citation>
    <scope>NUCLEOTIDE SEQUENCE [LARGE SCALE GENOMIC DNA]</scope>
    <source>
        <strain evidence="2 3">AK4</strain>
    </source>
</reference>
<evidence type="ECO:0000313" key="2">
    <source>
        <dbReference type="EMBL" id="EKV31783.1"/>
    </source>
</evidence>
<feature type="transmembrane region" description="Helical" evidence="1">
    <location>
        <begin position="178"/>
        <end position="204"/>
    </location>
</feature>
<dbReference type="AlphaFoldDB" id="K9HN81"/>
<feature type="transmembrane region" description="Helical" evidence="1">
    <location>
        <begin position="224"/>
        <end position="243"/>
    </location>
</feature>
<dbReference type="Proteomes" id="UP000009881">
    <property type="component" value="Unassembled WGS sequence"/>
</dbReference>
<protein>
    <submittedName>
        <fullName evidence="2">Uncharacterized protein</fullName>
    </submittedName>
</protein>
<keyword evidence="1" id="KW-0812">Transmembrane</keyword>
<evidence type="ECO:0000256" key="1">
    <source>
        <dbReference type="SAM" id="Phobius"/>
    </source>
</evidence>
<organism evidence="2 3">
    <name type="scientific">Caenispirillum salinarum AK4</name>
    <dbReference type="NCBI Taxonomy" id="1238182"/>
    <lineage>
        <taxon>Bacteria</taxon>
        <taxon>Pseudomonadati</taxon>
        <taxon>Pseudomonadota</taxon>
        <taxon>Alphaproteobacteria</taxon>
        <taxon>Rhodospirillales</taxon>
        <taxon>Novispirillaceae</taxon>
        <taxon>Caenispirillum</taxon>
    </lineage>
</organism>
<evidence type="ECO:0000313" key="3">
    <source>
        <dbReference type="Proteomes" id="UP000009881"/>
    </source>
</evidence>
<name>K9HN81_9PROT</name>
<proteinExistence type="predicted"/>
<keyword evidence="1" id="KW-0472">Membrane</keyword>
<dbReference type="STRING" id="1238182.C882_3534"/>
<feature type="transmembrane region" description="Helical" evidence="1">
    <location>
        <begin position="6"/>
        <end position="30"/>
    </location>
</feature>
<dbReference type="PANTHER" id="PTHR43044">
    <property type="match status" value="1"/>
</dbReference>
<accession>K9HN81</accession>